<evidence type="ECO:0000256" key="6">
    <source>
        <dbReference type="SAM" id="MobiDB-lite"/>
    </source>
</evidence>
<evidence type="ECO:0000313" key="8">
    <source>
        <dbReference type="Proteomes" id="UP000235145"/>
    </source>
</evidence>
<proteinExistence type="inferred from homology"/>
<dbReference type="Gene3D" id="3.30.70.100">
    <property type="match status" value="1"/>
</dbReference>
<evidence type="ECO:0000256" key="3">
    <source>
        <dbReference type="ARBA" id="ARBA00022723"/>
    </source>
</evidence>
<dbReference type="InterPro" id="IPR006121">
    <property type="entry name" value="HMA_dom"/>
</dbReference>
<keyword evidence="3" id="KW-0479">Metal-binding</keyword>
<dbReference type="PANTHER" id="PTHR45868">
    <property type="entry name" value="HEAVY METAL-ASSOCIATED ISOPRENYLATED PLANT PROTEIN 33-RELATED"/>
    <property type="match status" value="1"/>
</dbReference>
<comment type="caution">
    <text evidence="7">The sequence shown here is derived from an EMBL/GenBank/DDBJ whole genome shotgun (WGS) entry which is preliminary data.</text>
</comment>
<feature type="compositionally biased region" description="Acidic residues" evidence="6">
    <location>
        <begin position="180"/>
        <end position="191"/>
    </location>
</feature>
<gene>
    <name evidence="7" type="ORF">LSAT_V11C400163200</name>
</gene>
<keyword evidence="8" id="KW-1185">Reference proteome</keyword>
<comment type="similarity">
    <text evidence="5">Belongs to the HIPP family.</text>
</comment>
<feature type="compositionally biased region" description="Basic and acidic residues" evidence="6">
    <location>
        <begin position="147"/>
        <end position="169"/>
    </location>
</feature>
<feature type="region of interest" description="Disordered" evidence="6">
    <location>
        <begin position="126"/>
        <end position="256"/>
    </location>
</feature>
<keyword evidence="4" id="KW-0636">Prenylation</keyword>
<evidence type="ECO:0000256" key="5">
    <source>
        <dbReference type="ARBA" id="ARBA00024045"/>
    </source>
</evidence>
<dbReference type="CDD" id="cd00371">
    <property type="entry name" value="HMA"/>
    <property type="match status" value="1"/>
</dbReference>
<feature type="compositionally biased region" description="Low complexity" evidence="6">
    <location>
        <begin position="207"/>
        <end position="232"/>
    </location>
</feature>
<evidence type="ECO:0000313" key="7">
    <source>
        <dbReference type="EMBL" id="KAJ0210988.1"/>
    </source>
</evidence>
<protein>
    <recommendedName>
        <fullName evidence="9">HMA domain-containing protein</fullName>
    </recommendedName>
</protein>
<dbReference type="Proteomes" id="UP000235145">
    <property type="component" value="Unassembled WGS sequence"/>
</dbReference>
<evidence type="ECO:0000256" key="1">
    <source>
        <dbReference type="ARBA" id="ARBA00004170"/>
    </source>
</evidence>
<comment type="subcellular location">
    <subcellularLocation>
        <location evidence="1">Membrane</location>
        <topology evidence="1">Peripheral membrane protein</topology>
    </subcellularLocation>
</comment>
<dbReference type="SUPFAM" id="SSF55008">
    <property type="entry name" value="HMA, heavy metal-associated domain"/>
    <property type="match status" value="1"/>
</dbReference>
<dbReference type="PANTHER" id="PTHR45868:SF76">
    <property type="entry name" value="HEAVY METAL-ASSOCIATED DOMAIN, HMA, HEAVY METAL-ASSOCIATED DOMAIN SUPERFAMILY"/>
    <property type="match status" value="1"/>
</dbReference>
<sequence length="399" mass="44095">MTKDEDFKLLKIQTCILRVNLHCEGCKHKVKKILQRIEGGSSFFLLSLEICVFSDKLANFVMGFREVSKFMQNVVQISIILAVNVAGVYQVSIDAEQQKVTISGSVDSATLIKKLVKAGKHAEIWSNNNQSQSQSQNQNQQNQKGSNMKDDKKNKTQKDDFTKSIESLKKQSKLQPLTSGEDDDPFEDDEDLRFLKGKTNQLGVLRQNQKQQQKQQESTANSANNARNSKAKTQPNNGSGKKVQVNVGGQKGNFENLNEGKRVNEVSSIMSNLVSGGGGGGGGFETPDNGGFAMATGGQQQMMNYNMNGLGLGLGYNQHQQEYNSSAAAASMMMNMQNRQAMYQRSPMMPPTTGYYYYNYNPAPYTYNESPHGHGYYYTNTNGGGNMLSDENTSSCSIM</sequence>
<reference evidence="7 8" key="1">
    <citation type="journal article" date="2017" name="Nat. Commun.">
        <title>Genome assembly with in vitro proximity ligation data and whole-genome triplication in lettuce.</title>
        <authorList>
            <person name="Reyes-Chin-Wo S."/>
            <person name="Wang Z."/>
            <person name="Yang X."/>
            <person name="Kozik A."/>
            <person name="Arikit S."/>
            <person name="Song C."/>
            <person name="Xia L."/>
            <person name="Froenicke L."/>
            <person name="Lavelle D.O."/>
            <person name="Truco M.J."/>
            <person name="Xia R."/>
            <person name="Zhu S."/>
            <person name="Xu C."/>
            <person name="Xu H."/>
            <person name="Xu X."/>
            <person name="Cox K."/>
            <person name="Korf I."/>
            <person name="Meyers B.C."/>
            <person name="Michelmore R.W."/>
        </authorList>
    </citation>
    <scope>NUCLEOTIDE SEQUENCE [LARGE SCALE GENOMIC DNA]</scope>
    <source>
        <strain evidence="8">cv. Salinas</strain>
        <tissue evidence="7">Seedlings</tissue>
    </source>
</reference>
<accession>A0A9R1VS30</accession>
<organism evidence="7 8">
    <name type="scientific">Lactuca sativa</name>
    <name type="common">Garden lettuce</name>
    <dbReference type="NCBI Taxonomy" id="4236"/>
    <lineage>
        <taxon>Eukaryota</taxon>
        <taxon>Viridiplantae</taxon>
        <taxon>Streptophyta</taxon>
        <taxon>Embryophyta</taxon>
        <taxon>Tracheophyta</taxon>
        <taxon>Spermatophyta</taxon>
        <taxon>Magnoliopsida</taxon>
        <taxon>eudicotyledons</taxon>
        <taxon>Gunneridae</taxon>
        <taxon>Pentapetalae</taxon>
        <taxon>asterids</taxon>
        <taxon>campanulids</taxon>
        <taxon>Asterales</taxon>
        <taxon>Asteraceae</taxon>
        <taxon>Cichorioideae</taxon>
        <taxon>Cichorieae</taxon>
        <taxon>Lactucinae</taxon>
        <taxon>Lactuca</taxon>
    </lineage>
</organism>
<dbReference type="AlphaFoldDB" id="A0A9R1VS30"/>
<name>A0A9R1VS30_LACSA</name>
<dbReference type="GO" id="GO:0016020">
    <property type="term" value="C:membrane"/>
    <property type="evidence" value="ECO:0007669"/>
    <property type="project" value="UniProtKB-SubCell"/>
</dbReference>
<dbReference type="InterPro" id="IPR036163">
    <property type="entry name" value="HMA_dom_sf"/>
</dbReference>
<feature type="compositionally biased region" description="Low complexity" evidence="6">
    <location>
        <begin position="126"/>
        <end position="143"/>
    </location>
</feature>
<evidence type="ECO:0008006" key="9">
    <source>
        <dbReference type="Google" id="ProtNLM"/>
    </source>
</evidence>
<evidence type="ECO:0000256" key="2">
    <source>
        <dbReference type="ARBA" id="ARBA00022481"/>
    </source>
</evidence>
<keyword evidence="2" id="KW-0488">Methylation</keyword>
<dbReference type="EMBL" id="NBSK02000004">
    <property type="protein sequence ID" value="KAJ0210988.1"/>
    <property type="molecule type" value="Genomic_DNA"/>
</dbReference>
<keyword evidence="4" id="KW-0449">Lipoprotein</keyword>
<dbReference type="GO" id="GO:0009626">
    <property type="term" value="P:plant-type hypersensitive response"/>
    <property type="evidence" value="ECO:0007669"/>
    <property type="project" value="UniProtKB-KW"/>
</dbReference>
<evidence type="ECO:0000256" key="4">
    <source>
        <dbReference type="ARBA" id="ARBA00023289"/>
    </source>
</evidence>
<dbReference type="GO" id="GO:0046872">
    <property type="term" value="F:metal ion binding"/>
    <property type="evidence" value="ECO:0007669"/>
    <property type="project" value="UniProtKB-KW"/>
</dbReference>